<feature type="transmembrane region" description="Helical" evidence="1">
    <location>
        <begin position="53"/>
        <end position="69"/>
    </location>
</feature>
<name>A0A0V0HM55_SOLCH</name>
<keyword evidence="1" id="KW-0472">Membrane</keyword>
<dbReference type="AlphaFoldDB" id="A0A0V0HM55"/>
<evidence type="ECO:0000313" key="2">
    <source>
        <dbReference type="EMBL" id="JAP21098.1"/>
    </source>
</evidence>
<keyword evidence="1" id="KW-1133">Transmembrane helix</keyword>
<dbReference type="EMBL" id="GEDG01018079">
    <property type="protein sequence ID" value="JAP21098.1"/>
    <property type="molecule type" value="Transcribed_RNA"/>
</dbReference>
<protein>
    <submittedName>
        <fullName evidence="2">Putative ovule protein</fullName>
    </submittedName>
</protein>
<keyword evidence="1" id="KW-0812">Transmembrane</keyword>
<organism evidence="2">
    <name type="scientific">Solanum chacoense</name>
    <name type="common">Chaco potato</name>
    <dbReference type="NCBI Taxonomy" id="4108"/>
    <lineage>
        <taxon>Eukaryota</taxon>
        <taxon>Viridiplantae</taxon>
        <taxon>Streptophyta</taxon>
        <taxon>Embryophyta</taxon>
        <taxon>Tracheophyta</taxon>
        <taxon>Spermatophyta</taxon>
        <taxon>Magnoliopsida</taxon>
        <taxon>eudicotyledons</taxon>
        <taxon>Gunneridae</taxon>
        <taxon>Pentapetalae</taxon>
        <taxon>asterids</taxon>
        <taxon>lamiids</taxon>
        <taxon>Solanales</taxon>
        <taxon>Solanaceae</taxon>
        <taxon>Solanoideae</taxon>
        <taxon>Solaneae</taxon>
        <taxon>Solanum</taxon>
    </lineage>
</organism>
<accession>A0A0V0HM55</accession>
<proteinExistence type="predicted"/>
<reference evidence="2" key="1">
    <citation type="submission" date="2015-12" db="EMBL/GenBank/DDBJ databases">
        <title>Gene expression during late stages of embryo sac development: a critical building block for successful pollen-pistil interactions.</title>
        <authorList>
            <person name="Liu Y."/>
            <person name="Joly V."/>
            <person name="Sabar M."/>
            <person name="Matton D.P."/>
        </authorList>
    </citation>
    <scope>NUCLEOTIDE SEQUENCE</scope>
</reference>
<evidence type="ECO:0000256" key="1">
    <source>
        <dbReference type="SAM" id="Phobius"/>
    </source>
</evidence>
<sequence>MKQSYIRLRYKSFGFITTSLRKESRSIRMLQLLDLTKNLEIVKFLYYLHKKNQILLHILFIFLGFFIFFI</sequence>